<dbReference type="Proteomes" id="UP001596457">
    <property type="component" value="Unassembled WGS sequence"/>
</dbReference>
<gene>
    <name evidence="1" type="ORF">ACFQU0_16575</name>
</gene>
<evidence type="ECO:0000313" key="2">
    <source>
        <dbReference type="Proteomes" id="UP001596457"/>
    </source>
</evidence>
<dbReference type="EMBL" id="JBHTBZ010000051">
    <property type="protein sequence ID" value="MFC7462045.1"/>
    <property type="molecule type" value="Genomic_DNA"/>
</dbReference>
<name>A0ABW2SFL9_9BURK</name>
<comment type="caution">
    <text evidence="1">The sequence shown here is derived from an EMBL/GenBank/DDBJ whole genome shotgun (WGS) entry which is preliminary data.</text>
</comment>
<dbReference type="RefSeq" id="WP_382202735.1">
    <property type="nucleotide sequence ID" value="NZ_JBHTBZ010000051.1"/>
</dbReference>
<protein>
    <submittedName>
        <fullName evidence="1">Uncharacterized protein</fullName>
    </submittedName>
</protein>
<organism evidence="1 2">
    <name type="scientific">Hydrogenophaga defluvii</name>
    <dbReference type="NCBI Taxonomy" id="249410"/>
    <lineage>
        <taxon>Bacteria</taxon>
        <taxon>Pseudomonadati</taxon>
        <taxon>Pseudomonadota</taxon>
        <taxon>Betaproteobacteria</taxon>
        <taxon>Burkholderiales</taxon>
        <taxon>Comamonadaceae</taxon>
        <taxon>Hydrogenophaga</taxon>
    </lineage>
</organism>
<evidence type="ECO:0000313" key="1">
    <source>
        <dbReference type="EMBL" id="MFC7462045.1"/>
    </source>
</evidence>
<reference evidence="2" key="1">
    <citation type="journal article" date="2019" name="Int. J. Syst. Evol. Microbiol.">
        <title>The Global Catalogue of Microorganisms (GCM) 10K type strain sequencing project: providing services to taxonomists for standard genome sequencing and annotation.</title>
        <authorList>
            <consortium name="The Broad Institute Genomics Platform"/>
            <consortium name="The Broad Institute Genome Sequencing Center for Infectious Disease"/>
            <person name="Wu L."/>
            <person name="Ma J."/>
        </authorList>
    </citation>
    <scope>NUCLEOTIDE SEQUENCE [LARGE SCALE GENOMIC DNA]</scope>
    <source>
        <strain evidence="2">CCUG 53903</strain>
    </source>
</reference>
<keyword evidence="2" id="KW-1185">Reference proteome</keyword>
<proteinExistence type="predicted"/>
<sequence>MTAKRSAGPLPTRLRDKGWSIKDAAQFLGVSRQRLYTVFEDPDRARLWECAIAGIPDCSDEIKATLKAERDRKPRLQPRVRIVGPEFEVGDEVMATKHAGIGDEGETGVIVSIRGNKATLQLLVRMADGEDWFPRKDFHEFFATTGVNRKQ</sequence>
<accession>A0ABW2SFL9</accession>